<dbReference type="Gene3D" id="3.60.40.10">
    <property type="entry name" value="PPM-type phosphatase domain"/>
    <property type="match status" value="1"/>
</dbReference>
<evidence type="ECO:0000313" key="1">
    <source>
        <dbReference type="EMBL" id="AYA99596.1"/>
    </source>
</evidence>
<reference evidence="1 2" key="1">
    <citation type="submission" date="2018-09" db="EMBL/GenBank/DDBJ databases">
        <title>Genome sequencing of Lachnoanaerobaculum umeaense DSM 23576.</title>
        <authorList>
            <person name="Kook J.-K."/>
            <person name="Park S.-N."/>
            <person name="Lim Y.K."/>
        </authorList>
    </citation>
    <scope>NUCLEOTIDE SEQUENCE [LARGE SCALE GENOMIC DNA]</scope>
    <source>
        <strain evidence="2">DSM 23576 \ CCUG 58757</strain>
    </source>
</reference>
<organism evidence="1 2">
    <name type="scientific">Lachnoanaerobaculum umeaense</name>
    <dbReference type="NCBI Taxonomy" id="617123"/>
    <lineage>
        <taxon>Bacteria</taxon>
        <taxon>Bacillati</taxon>
        <taxon>Bacillota</taxon>
        <taxon>Clostridia</taxon>
        <taxon>Lachnospirales</taxon>
        <taxon>Lachnospiraceae</taxon>
        <taxon>Lachnoanaerobaculum</taxon>
    </lineage>
</organism>
<keyword evidence="2" id="KW-1185">Reference proteome</keyword>
<dbReference type="Proteomes" id="UP000265562">
    <property type="component" value="Chromosome"/>
</dbReference>
<dbReference type="SMART" id="SM00332">
    <property type="entry name" value="PP2Cc"/>
    <property type="match status" value="1"/>
</dbReference>
<dbReference type="InterPro" id="IPR036457">
    <property type="entry name" value="PPM-type-like_dom_sf"/>
</dbReference>
<gene>
    <name evidence="1" type="ORF">D4A81_06390</name>
</gene>
<dbReference type="InterPro" id="IPR001932">
    <property type="entry name" value="PPM-type_phosphatase-like_dom"/>
</dbReference>
<accession>A0A385Q085</accession>
<dbReference type="SUPFAM" id="SSF81606">
    <property type="entry name" value="PP2C-like"/>
    <property type="match status" value="1"/>
</dbReference>
<dbReference type="PROSITE" id="PS51746">
    <property type="entry name" value="PPM_2"/>
    <property type="match status" value="1"/>
</dbReference>
<proteinExistence type="predicted"/>
<dbReference type="CDD" id="cd00143">
    <property type="entry name" value="PP2Cc"/>
    <property type="match status" value="1"/>
</dbReference>
<dbReference type="RefSeq" id="WP_111524844.1">
    <property type="nucleotide sequence ID" value="NZ_CP032364.1"/>
</dbReference>
<dbReference type="Pfam" id="PF13672">
    <property type="entry name" value="PP2C_2"/>
    <property type="match status" value="1"/>
</dbReference>
<dbReference type="EMBL" id="CP032364">
    <property type="protein sequence ID" value="AYA99596.1"/>
    <property type="molecule type" value="Genomic_DNA"/>
</dbReference>
<dbReference type="SMART" id="SM00331">
    <property type="entry name" value="PP2C_SIG"/>
    <property type="match status" value="1"/>
</dbReference>
<dbReference type="OrthoDB" id="9801841at2"/>
<evidence type="ECO:0000313" key="2">
    <source>
        <dbReference type="Proteomes" id="UP000265562"/>
    </source>
</evidence>
<dbReference type="KEGG" id="lua:D4A81_06390"/>
<protein>
    <submittedName>
        <fullName evidence="1">Serine/threonine-protein phosphatase</fullName>
    </submittedName>
</protein>
<dbReference type="AlphaFoldDB" id="A0A385Q085"/>
<name>A0A385Q085_9FIRM</name>
<sequence length="242" mass="27541">MITYYLYSNVGRRDNNEDSVGMTKAGEDFCFVLADGLGGHGKGEEASRIAVERVIEEFVSAGGASQECLSTSLQNAQYIIMQTQRSNIECRDMKTTCVVLHIGENSIQWGHVGDSRLYHFYKNKLVQRTRDHSVPQMLVDAGRLKEKHIRNHPDRNRLLKVMGIEWESPKFELGEPVDKVVGQAFLLCSDGFWELIDEKQMMNCLKKASSAKEWIEMMEVIVLKKGKNTNMDNYSAIAVWIE</sequence>